<accession>A0A8J7QBB5</accession>
<dbReference type="RefSeq" id="WP_207862959.1">
    <property type="nucleotide sequence ID" value="NZ_JAFREP010000046.1"/>
</dbReference>
<dbReference type="EMBL" id="JAFREP010000046">
    <property type="protein sequence ID" value="MBO1322987.1"/>
    <property type="molecule type" value="Genomic_DNA"/>
</dbReference>
<keyword evidence="2" id="KW-1185">Reference proteome</keyword>
<organism evidence="1 2">
    <name type="scientific">Acanthopleuribacter pedis</name>
    <dbReference type="NCBI Taxonomy" id="442870"/>
    <lineage>
        <taxon>Bacteria</taxon>
        <taxon>Pseudomonadati</taxon>
        <taxon>Acidobacteriota</taxon>
        <taxon>Holophagae</taxon>
        <taxon>Acanthopleuribacterales</taxon>
        <taxon>Acanthopleuribacteraceae</taxon>
        <taxon>Acanthopleuribacter</taxon>
    </lineage>
</organism>
<evidence type="ECO:0000313" key="1">
    <source>
        <dbReference type="EMBL" id="MBO1322987.1"/>
    </source>
</evidence>
<dbReference type="AlphaFoldDB" id="A0A8J7QBB5"/>
<dbReference type="Gene3D" id="3.30.1460.10">
    <property type="match status" value="1"/>
</dbReference>
<dbReference type="Proteomes" id="UP000664417">
    <property type="component" value="Unassembled WGS sequence"/>
</dbReference>
<gene>
    <name evidence="1" type="ORF">J3U88_31265</name>
</gene>
<dbReference type="GO" id="GO:0030254">
    <property type="term" value="P:protein secretion by the type III secretion system"/>
    <property type="evidence" value="ECO:0007669"/>
    <property type="project" value="InterPro"/>
</dbReference>
<reference evidence="1" key="1">
    <citation type="submission" date="2021-03" db="EMBL/GenBank/DDBJ databases">
        <authorList>
            <person name="Wang G."/>
        </authorList>
    </citation>
    <scope>NUCLEOTIDE SEQUENCE</scope>
    <source>
        <strain evidence="1">KCTC 12899</strain>
    </source>
</reference>
<name>A0A8J7QBB5_9BACT</name>
<evidence type="ECO:0000313" key="2">
    <source>
        <dbReference type="Proteomes" id="UP000664417"/>
    </source>
</evidence>
<dbReference type="SUPFAM" id="SSF69635">
    <property type="entry name" value="Type III secretory system chaperone-like"/>
    <property type="match status" value="1"/>
</dbReference>
<dbReference type="Pfam" id="PF05932">
    <property type="entry name" value="CesT"/>
    <property type="match status" value="1"/>
</dbReference>
<comment type="caution">
    <text evidence="1">The sequence shown here is derived from an EMBL/GenBank/DDBJ whole genome shotgun (WGS) entry which is preliminary data.</text>
</comment>
<sequence>MNAVDLITQLIQRLGWETPPQDEQGRSILSFDGDLHVALYPENRHRLLAEGFLFALPEERSQAEALAAKVLQMNLAGMRRRRQAIAVDEHTNQLILFRRFDSQAVSLEKFETALADFIDDMELFRGLNKAATGPSLLTAGF</sequence>
<protein>
    <submittedName>
        <fullName evidence="1">Type III secretion system chaperone</fullName>
    </submittedName>
</protein>
<proteinExistence type="predicted"/>
<dbReference type="InterPro" id="IPR010261">
    <property type="entry name" value="Tir_chaperone"/>
</dbReference>